<feature type="region of interest" description="Disordered" evidence="1">
    <location>
        <begin position="1"/>
        <end position="43"/>
    </location>
</feature>
<protein>
    <submittedName>
        <fullName evidence="2">Uncharacterized protein</fullName>
    </submittedName>
</protein>
<dbReference type="EMBL" id="JARBHB010000001">
    <property type="protein sequence ID" value="KAJ8897666.1"/>
    <property type="molecule type" value="Genomic_DNA"/>
</dbReference>
<evidence type="ECO:0000313" key="2">
    <source>
        <dbReference type="EMBL" id="KAJ8897666.1"/>
    </source>
</evidence>
<dbReference type="Proteomes" id="UP001159363">
    <property type="component" value="Chromosome 1"/>
</dbReference>
<organism evidence="2 3">
    <name type="scientific">Dryococelus australis</name>
    <dbReference type="NCBI Taxonomy" id="614101"/>
    <lineage>
        <taxon>Eukaryota</taxon>
        <taxon>Metazoa</taxon>
        <taxon>Ecdysozoa</taxon>
        <taxon>Arthropoda</taxon>
        <taxon>Hexapoda</taxon>
        <taxon>Insecta</taxon>
        <taxon>Pterygota</taxon>
        <taxon>Neoptera</taxon>
        <taxon>Polyneoptera</taxon>
        <taxon>Phasmatodea</taxon>
        <taxon>Verophasmatodea</taxon>
        <taxon>Anareolatae</taxon>
        <taxon>Phasmatidae</taxon>
        <taxon>Eurycanthinae</taxon>
        <taxon>Dryococelus</taxon>
    </lineage>
</organism>
<gene>
    <name evidence="2" type="ORF">PR048_003016</name>
</gene>
<feature type="compositionally biased region" description="Polar residues" evidence="1">
    <location>
        <begin position="171"/>
        <end position="189"/>
    </location>
</feature>
<reference evidence="2 3" key="1">
    <citation type="submission" date="2023-02" db="EMBL/GenBank/DDBJ databases">
        <title>LHISI_Scaffold_Assembly.</title>
        <authorList>
            <person name="Stuart O.P."/>
            <person name="Cleave R."/>
            <person name="Magrath M.J.L."/>
            <person name="Mikheyev A.S."/>
        </authorList>
    </citation>
    <scope>NUCLEOTIDE SEQUENCE [LARGE SCALE GENOMIC DNA]</scope>
    <source>
        <strain evidence="2">Daus_M_001</strain>
        <tissue evidence="2">Leg muscle</tissue>
    </source>
</reference>
<comment type="caution">
    <text evidence="2">The sequence shown here is derived from an EMBL/GenBank/DDBJ whole genome shotgun (WGS) entry which is preliminary data.</text>
</comment>
<evidence type="ECO:0000313" key="3">
    <source>
        <dbReference type="Proteomes" id="UP001159363"/>
    </source>
</evidence>
<feature type="compositionally biased region" description="Basic residues" evidence="1">
    <location>
        <begin position="192"/>
        <end position="202"/>
    </location>
</feature>
<proteinExistence type="predicted"/>
<evidence type="ECO:0000256" key="1">
    <source>
        <dbReference type="SAM" id="MobiDB-lite"/>
    </source>
</evidence>
<name>A0ABQ9IMW2_9NEOP</name>
<keyword evidence="3" id="KW-1185">Reference proteome</keyword>
<feature type="region of interest" description="Disordered" evidence="1">
    <location>
        <begin position="171"/>
        <end position="230"/>
    </location>
</feature>
<sequence>MSSGNFGARSHIPTCANMAKRERPLSLSANLDRRNSTQTAGAKRLHYSRSRRVLSPMTAATMRCESNMLAMKVPVAAERSFTRNARAAVFKGVVSTSSSHLLSRADSVACHECASCQLAKDDCGDVMRNGEGGLRILAGSSPYQPIRCIPLYVTDRLSSLVDHTRFHTHTAPTTRSNVTAGRTAATTACSHRAGRHKPRARYPRPMTGQHTLPASHQGDPGSIPGRATPDPRMWELRWTMSLVGGFTWGSPASPSPHSGAAPYSLQSPSSALKISMLRANHLTHPSTPAVSKA</sequence>
<accession>A0ABQ9IMW2</accession>